<evidence type="ECO:0000256" key="1">
    <source>
        <dbReference type="SAM" id="SignalP"/>
    </source>
</evidence>
<evidence type="ECO:0000313" key="2">
    <source>
        <dbReference type="EMBL" id="KAE9591726.1"/>
    </source>
</evidence>
<dbReference type="AlphaFoldDB" id="A0A6A4NDH6"/>
<comment type="caution">
    <text evidence="2">The sequence shown here is derived from an EMBL/GenBank/DDBJ whole genome shotgun (WGS) entry which is preliminary data.</text>
</comment>
<protein>
    <submittedName>
        <fullName evidence="2">Uncharacterized protein</fullName>
    </submittedName>
</protein>
<feature type="chain" id="PRO_5025391379" evidence="1">
    <location>
        <begin position="23"/>
        <end position="72"/>
    </location>
</feature>
<dbReference type="EMBL" id="WOCE01000020">
    <property type="protein sequence ID" value="KAE9591726.1"/>
    <property type="molecule type" value="Genomic_DNA"/>
</dbReference>
<feature type="signal peptide" evidence="1">
    <location>
        <begin position="1"/>
        <end position="22"/>
    </location>
</feature>
<keyword evidence="3" id="KW-1185">Reference proteome</keyword>
<sequence length="72" mass="8225">MDSKPWLIMLILALALMVASEASIIHEFGRGALMGGDIDLITDDNEFLMNSETARRTLQARRRYNFSFNYLV</sequence>
<keyword evidence="1" id="KW-0732">Signal</keyword>
<proteinExistence type="predicted"/>
<dbReference type="Proteomes" id="UP000447434">
    <property type="component" value="Chromosome 20"/>
</dbReference>
<name>A0A6A4NDH6_LUPAL</name>
<evidence type="ECO:0000313" key="3">
    <source>
        <dbReference type="Proteomes" id="UP000447434"/>
    </source>
</evidence>
<reference evidence="3" key="1">
    <citation type="journal article" date="2020" name="Nat. Commun.">
        <title>Genome sequence of the cluster root forming white lupin.</title>
        <authorList>
            <person name="Hufnagel B."/>
            <person name="Marques A."/>
            <person name="Soriano A."/>
            <person name="Marques L."/>
            <person name="Divol F."/>
            <person name="Doumas P."/>
            <person name="Sallet E."/>
            <person name="Mancinotti D."/>
            <person name="Carrere S."/>
            <person name="Marande W."/>
            <person name="Arribat S."/>
            <person name="Keller J."/>
            <person name="Huneau C."/>
            <person name="Blein T."/>
            <person name="Aime D."/>
            <person name="Laguerre M."/>
            <person name="Taylor J."/>
            <person name="Schubert V."/>
            <person name="Nelson M."/>
            <person name="Geu-Flores F."/>
            <person name="Crespi M."/>
            <person name="Gallardo-Guerrero K."/>
            <person name="Delaux P.-M."/>
            <person name="Salse J."/>
            <person name="Berges H."/>
            <person name="Guyot R."/>
            <person name="Gouzy J."/>
            <person name="Peret B."/>
        </authorList>
    </citation>
    <scope>NUCLEOTIDE SEQUENCE [LARGE SCALE GENOMIC DNA]</scope>
    <source>
        <strain evidence="3">cv. Amiga</strain>
    </source>
</reference>
<dbReference type="OrthoDB" id="1863600at2759"/>
<accession>A0A6A4NDH6</accession>
<organism evidence="2 3">
    <name type="scientific">Lupinus albus</name>
    <name type="common">White lupine</name>
    <name type="synonym">Lupinus termis</name>
    <dbReference type="NCBI Taxonomy" id="3870"/>
    <lineage>
        <taxon>Eukaryota</taxon>
        <taxon>Viridiplantae</taxon>
        <taxon>Streptophyta</taxon>
        <taxon>Embryophyta</taxon>
        <taxon>Tracheophyta</taxon>
        <taxon>Spermatophyta</taxon>
        <taxon>Magnoliopsida</taxon>
        <taxon>eudicotyledons</taxon>
        <taxon>Gunneridae</taxon>
        <taxon>Pentapetalae</taxon>
        <taxon>rosids</taxon>
        <taxon>fabids</taxon>
        <taxon>Fabales</taxon>
        <taxon>Fabaceae</taxon>
        <taxon>Papilionoideae</taxon>
        <taxon>50 kb inversion clade</taxon>
        <taxon>genistoids sensu lato</taxon>
        <taxon>core genistoids</taxon>
        <taxon>Genisteae</taxon>
        <taxon>Lupinus</taxon>
    </lineage>
</organism>
<gene>
    <name evidence="2" type="ORF">Lalb_Chr20g0121771</name>
</gene>